<dbReference type="PANTHER" id="PTHR11236">
    <property type="entry name" value="AMINOBENZOATE/ANTHRANILATE SYNTHASE"/>
    <property type="match status" value="1"/>
</dbReference>
<sequence>MKKLPKITIRQKPVMIKLANNLDFFKLFQKIERLFNTCFIFESLGEEGKFSRHSIIGFDPIHIISARKNNLIIDGEIYQVKNPYLTLREIMPPTTLTRNYAGGLVGYLSYEAVNYFEPSLNIKIHDRFDQFMFGVFTDGLIIDKLTNELFYFYYDTDRSDILKKAMKIKYKERSLKVNFIKDDLTKKEHAKMVERVKVHIRAGNTFQCEVGFKTEYRISGDSLKIYQKLRTLNPSPFMYYLKFGNKKIIGASPELLFSLRNGEMTIRPLAGTILRGKNELEDQMLARTLLNDPKERAEHNMIVDLHRNDIGRVAKFGTVKIRDLMTIKKFSHVQHISSEIVGLIRPGEDMFSGLSCNFPMGTVCGTPKVETIKIINSNETMPRGPYGGGVGHFGFNGDCTFALALRSLFISDEYAYAQTSGGIVYDSVPEKEYDEIQSKFAAMREACLSTVRYKKT</sequence>
<organism evidence="3 4">
    <name type="scientific">Candidatus Roizmanbacteria bacterium RIFCSPLOWO2_02_FULL_36_11</name>
    <dbReference type="NCBI Taxonomy" id="1802071"/>
    <lineage>
        <taxon>Bacteria</taxon>
        <taxon>Candidatus Roizmaniibacteriota</taxon>
    </lineage>
</organism>
<proteinExistence type="predicted"/>
<dbReference type="PANTHER" id="PTHR11236:SF9">
    <property type="entry name" value="ANTHRANILATE SYNTHASE COMPONENT 1"/>
    <property type="match status" value="1"/>
</dbReference>
<evidence type="ECO:0000259" key="1">
    <source>
        <dbReference type="Pfam" id="PF00425"/>
    </source>
</evidence>
<dbReference type="SUPFAM" id="SSF56322">
    <property type="entry name" value="ADC synthase"/>
    <property type="match status" value="1"/>
</dbReference>
<evidence type="ECO:0000313" key="3">
    <source>
        <dbReference type="EMBL" id="OGK54735.1"/>
    </source>
</evidence>
<dbReference type="InterPro" id="IPR006805">
    <property type="entry name" value="Anth_synth_I_N"/>
</dbReference>
<evidence type="ECO:0000259" key="2">
    <source>
        <dbReference type="Pfam" id="PF04715"/>
    </source>
</evidence>
<dbReference type="Pfam" id="PF04715">
    <property type="entry name" value="Anth_synt_I_N"/>
    <property type="match status" value="1"/>
</dbReference>
<dbReference type="Pfam" id="PF00425">
    <property type="entry name" value="Chorismate_bind"/>
    <property type="match status" value="1"/>
</dbReference>
<reference evidence="3 4" key="1">
    <citation type="journal article" date="2016" name="Nat. Commun.">
        <title>Thousands of microbial genomes shed light on interconnected biogeochemical processes in an aquifer system.</title>
        <authorList>
            <person name="Anantharaman K."/>
            <person name="Brown C.T."/>
            <person name="Hug L.A."/>
            <person name="Sharon I."/>
            <person name="Castelle C.J."/>
            <person name="Probst A.J."/>
            <person name="Thomas B.C."/>
            <person name="Singh A."/>
            <person name="Wilkins M.J."/>
            <person name="Karaoz U."/>
            <person name="Brodie E.L."/>
            <person name="Williams K.H."/>
            <person name="Hubbard S.S."/>
            <person name="Banfield J.F."/>
        </authorList>
    </citation>
    <scope>NUCLEOTIDE SEQUENCE [LARGE SCALE GENOMIC DNA]</scope>
</reference>
<feature type="domain" description="Chorismate-utilising enzyme C-terminal" evidence="1">
    <location>
        <begin position="186"/>
        <end position="439"/>
    </location>
</feature>
<protein>
    <submittedName>
        <fullName evidence="3">Anthranilate synthase component I</fullName>
    </submittedName>
</protein>
<dbReference type="InterPro" id="IPR005801">
    <property type="entry name" value="ADC_synthase"/>
</dbReference>
<dbReference type="GO" id="GO:0000162">
    <property type="term" value="P:L-tryptophan biosynthetic process"/>
    <property type="evidence" value="ECO:0007669"/>
    <property type="project" value="TreeGrafter"/>
</dbReference>
<dbReference type="InterPro" id="IPR019999">
    <property type="entry name" value="Anth_synth_I-like"/>
</dbReference>
<accession>A0A1F7JGJ8</accession>
<dbReference type="PRINTS" id="PR00095">
    <property type="entry name" value="ANTSNTHASEI"/>
</dbReference>
<comment type="caution">
    <text evidence="3">The sequence shown here is derived from an EMBL/GenBank/DDBJ whole genome shotgun (WGS) entry which is preliminary data.</text>
</comment>
<dbReference type="EMBL" id="MGAV01000013">
    <property type="protein sequence ID" value="OGK54735.1"/>
    <property type="molecule type" value="Genomic_DNA"/>
</dbReference>
<evidence type="ECO:0000313" key="4">
    <source>
        <dbReference type="Proteomes" id="UP000177418"/>
    </source>
</evidence>
<dbReference type="Gene3D" id="3.60.120.10">
    <property type="entry name" value="Anthranilate synthase"/>
    <property type="match status" value="1"/>
</dbReference>
<dbReference type="AlphaFoldDB" id="A0A1F7JGJ8"/>
<gene>
    <name evidence="3" type="ORF">A3H78_05595</name>
</gene>
<feature type="domain" description="Anthranilate synthase component I N-terminal" evidence="2">
    <location>
        <begin position="22"/>
        <end position="150"/>
    </location>
</feature>
<dbReference type="Proteomes" id="UP000177418">
    <property type="component" value="Unassembled WGS sequence"/>
</dbReference>
<dbReference type="InterPro" id="IPR015890">
    <property type="entry name" value="Chorismate_C"/>
</dbReference>
<name>A0A1F7JGJ8_9BACT</name>